<feature type="transmembrane region" description="Helical" evidence="21">
    <location>
        <begin position="148"/>
        <end position="170"/>
    </location>
</feature>
<dbReference type="GO" id="GO:0031410">
    <property type="term" value="C:cytoplasmic vesicle"/>
    <property type="evidence" value="ECO:0007669"/>
    <property type="project" value="UniProtKB-SubCell"/>
</dbReference>
<dbReference type="InParanoid" id="H9G8H5"/>
<evidence type="ECO:0000256" key="16">
    <source>
        <dbReference type="ARBA" id="ARBA00025736"/>
    </source>
</evidence>
<dbReference type="InterPro" id="IPR000276">
    <property type="entry name" value="GPCR_Rhodpsn"/>
</dbReference>
<dbReference type="PRINTS" id="PR00237">
    <property type="entry name" value="GPCRRHODOPSN"/>
</dbReference>
<evidence type="ECO:0000256" key="21">
    <source>
        <dbReference type="SAM" id="Phobius"/>
    </source>
</evidence>
<evidence type="ECO:0000256" key="6">
    <source>
        <dbReference type="ARBA" id="ARBA00022553"/>
    </source>
</evidence>
<dbReference type="GO" id="GO:0007204">
    <property type="term" value="P:positive regulation of cytosolic calcium ion concentration"/>
    <property type="evidence" value="ECO:0000318"/>
    <property type="project" value="GO_Central"/>
</dbReference>
<evidence type="ECO:0000256" key="2">
    <source>
        <dbReference type="ARBA" id="ARBA00004651"/>
    </source>
</evidence>
<feature type="transmembrane region" description="Helical" evidence="21">
    <location>
        <begin position="32"/>
        <end position="57"/>
    </location>
</feature>
<feature type="region of interest" description="Disordered" evidence="20">
    <location>
        <begin position="332"/>
        <end position="353"/>
    </location>
</feature>
<evidence type="ECO:0000256" key="17">
    <source>
        <dbReference type="ARBA" id="ARBA00033421"/>
    </source>
</evidence>
<keyword evidence="12" id="KW-1015">Disulfide bond</keyword>
<evidence type="ECO:0000313" key="23">
    <source>
        <dbReference type="Ensembl" id="ENSACAP00000003978.3"/>
    </source>
</evidence>
<evidence type="ECO:0000256" key="12">
    <source>
        <dbReference type="ARBA" id="ARBA00023157"/>
    </source>
</evidence>
<keyword evidence="11 21" id="KW-0472">Membrane</keyword>
<evidence type="ECO:0000256" key="13">
    <source>
        <dbReference type="ARBA" id="ARBA00023170"/>
    </source>
</evidence>
<keyword evidence="14 19" id="KW-0807">Transducer</keyword>
<evidence type="ECO:0000256" key="18">
    <source>
        <dbReference type="ARBA" id="ARBA00045990"/>
    </source>
</evidence>
<keyword evidence="15" id="KW-0968">Cytoplasmic vesicle</keyword>
<dbReference type="AlphaFoldDB" id="H9G8H5"/>
<dbReference type="PROSITE" id="PS50262">
    <property type="entry name" value="G_PROTEIN_RECEP_F1_2"/>
    <property type="match status" value="1"/>
</dbReference>
<dbReference type="GO" id="GO:0004878">
    <property type="term" value="F:complement component C5a receptor activity"/>
    <property type="evidence" value="ECO:0000318"/>
    <property type="project" value="GO_Central"/>
</dbReference>
<feature type="compositionally biased region" description="Low complexity" evidence="20">
    <location>
        <begin position="333"/>
        <end position="343"/>
    </location>
</feature>
<evidence type="ECO:0000256" key="4">
    <source>
        <dbReference type="ARBA" id="ARBA00022475"/>
    </source>
</evidence>
<dbReference type="OrthoDB" id="9835842at2759"/>
<organism evidence="23 24">
    <name type="scientific">Anolis carolinensis</name>
    <name type="common">Green anole</name>
    <name type="synonym">American chameleon</name>
    <dbReference type="NCBI Taxonomy" id="28377"/>
    <lineage>
        <taxon>Eukaryota</taxon>
        <taxon>Metazoa</taxon>
        <taxon>Chordata</taxon>
        <taxon>Craniata</taxon>
        <taxon>Vertebrata</taxon>
        <taxon>Euteleostomi</taxon>
        <taxon>Lepidosauria</taxon>
        <taxon>Squamata</taxon>
        <taxon>Bifurcata</taxon>
        <taxon>Unidentata</taxon>
        <taxon>Episquamata</taxon>
        <taxon>Toxicofera</taxon>
        <taxon>Iguania</taxon>
        <taxon>Dactyloidae</taxon>
        <taxon>Anolis</taxon>
    </lineage>
</organism>
<evidence type="ECO:0000256" key="1">
    <source>
        <dbReference type="ARBA" id="ARBA00004541"/>
    </source>
</evidence>
<evidence type="ECO:0000256" key="5">
    <source>
        <dbReference type="ARBA" id="ARBA00022500"/>
    </source>
</evidence>
<dbReference type="HOGENOM" id="CLU_009579_8_0_1"/>
<evidence type="ECO:0000256" key="8">
    <source>
        <dbReference type="ARBA" id="ARBA00022692"/>
    </source>
</evidence>
<dbReference type="GO" id="GO:0007200">
    <property type="term" value="P:phospholipase C-activating G protein-coupled receptor signaling pathway"/>
    <property type="evidence" value="ECO:0000318"/>
    <property type="project" value="GO_Central"/>
</dbReference>
<dbReference type="CTD" id="728"/>
<evidence type="ECO:0000256" key="19">
    <source>
        <dbReference type="RuleBase" id="RU000688"/>
    </source>
</evidence>
<dbReference type="PRINTS" id="PR00426">
    <property type="entry name" value="C5ANPHYLTXNR"/>
</dbReference>
<feature type="transmembrane region" description="Helical" evidence="21">
    <location>
        <begin position="69"/>
        <end position="88"/>
    </location>
</feature>
<reference evidence="23" key="3">
    <citation type="submission" date="2025-09" db="UniProtKB">
        <authorList>
            <consortium name="Ensembl"/>
        </authorList>
    </citation>
    <scope>IDENTIFICATION</scope>
</reference>
<dbReference type="InterPro" id="IPR017452">
    <property type="entry name" value="GPCR_Rhodpsn_7TM"/>
</dbReference>
<dbReference type="GO" id="GO:0005886">
    <property type="term" value="C:plasma membrane"/>
    <property type="evidence" value="ECO:0000318"/>
    <property type="project" value="GO_Central"/>
</dbReference>
<dbReference type="GO" id="GO:0006935">
    <property type="term" value="P:chemotaxis"/>
    <property type="evidence" value="ECO:0007669"/>
    <property type="project" value="UniProtKB-KW"/>
</dbReference>
<feature type="compositionally biased region" description="Basic and acidic residues" evidence="20">
    <location>
        <begin position="344"/>
        <end position="353"/>
    </location>
</feature>
<dbReference type="GO" id="GO:0006954">
    <property type="term" value="P:inflammatory response"/>
    <property type="evidence" value="ECO:0000318"/>
    <property type="project" value="GO_Central"/>
</dbReference>
<keyword evidence="9 21" id="KW-1133">Transmembrane helix</keyword>
<sequence>MGDNIIMDDNYDYSDYTPKEFEEVLSNEMSSIIWVALVLYALVFVLGIIGNGAVIWVMGFQMKHTVNTVWFLNLSFADLLCCLSLPFLAVPLASSNHWQLGEFACKLLPSLMILNMFASVLLLMLISMDRCALVMKPIWCQNHRSDHIAWSLCGAAWILALILTLPSFFIRQLDPKSFNLTSCGLNYAVFGGNHRSVEISVSVTRFLFGFLIPFVVISVCYGLLVSRVQSSRFMRSKKTIIVVLVVIVSFFVCWAPYHVVGLILANELPSSSLYNSASEADPLVVALAYINSCINPIIYVIAGQDFKSKIQRSLKVLLRNILSEEAMLANSMTKGQTQGAGTTTEDRSTATTL</sequence>
<dbReference type="PANTHER" id="PTHR24225">
    <property type="entry name" value="CHEMOTACTIC RECEPTOR"/>
    <property type="match status" value="1"/>
</dbReference>
<dbReference type="Pfam" id="PF00001">
    <property type="entry name" value="7tm_1"/>
    <property type="match status" value="1"/>
</dbReference>
<dbReference type="InterPro" id="IPR000826">
    <property type="entry name" value="Formyl_rcpt-rel"/>
</dbReference>
<keyword evidence="5" id="KW-0145">Chemotaxis</keyword>
<dbReference type="GO" id="GO:0004930">
    <property type="term" value="F:G protein-coupled receptor activity"/>
    <property type="evidence" value="ECO:0000318"/>
    <property type="project" value="GO_Central"/>
</dbReference>
<accession>H9G8H5</accession>
<dbReference type="PANTHER" id="PTHR24225:SF29">
    <property type="entry name" value="C5A ANAPHYLATOXIN CHEMOTACTIC RECEPTOR 1"/>
    <property type="match status" value="1"/>
</dbReference>
<dbReference type="PROSITE" id="PS00237">
    <property type="entry name" value="G_PROTEIN_RECEP_F1_1"/>
    <property type="match status" value="1"/>
</dbReference>
<feature type="transmembrane region" description="Helical" evidence="21">
    <location>
        <begin position="240"/>
        <end position="263"/>
    </location>
</feature>
<gene>
    <name evidence="23" type="primary">c5ar1</name>
</gene>
<evidence type="ECO:0000256" key="15">
    <source>
        <dbReference type="ARBA" id="ARBA00023329"/>
    </source>
</evidence>
<comment type="similarity">
    <text evidence="19">Belongs to the G-protein coupled receptor 1 family.</text>
</comment>
<reference evidence="23" key="1">
    <citation type="submission" date="2009-12" db="EMBL/GenBank/DDBJ databases">
        <title>The Genome Sequence of Anolis carolinensis (Green Anole Lizard).</title>
        <authorList>
            <consortium name="The Genome Sequencing Platform"/>
            <person name="Di Palma F."/>
            <person name="Alfoldi J."/>
            <person name="Heiman D."/>
            <person name="Young S."/>
            <person name="Grabherr M."/>
            <person name="Johnson J."/>
            <person name="Lander E.S."/>
            <person name="Lindblad-Toh K."/>
        </authorList>
    </citation>
    <scope>NUCLEOTIDE SEQUENCE [LARGE SCALE GENOMIC DNA]</scope>
    <source>
        <strain evidence="23">JBL SC #1</strain>
    </source>
</reference>
<comment type="function">
    <text evidence="18">Receptor for the chemotactic and inflammatory peptide anaphylatoxin C5a. The ligand interacts with at least two sites on the receptor: a high-affinity site on the extracellular N-terminus, and a second site in the transmembrane region which activates downstream signaling events. Receptor activation stimulates chemotaxis, granule enzyme release, intracellular calcium release and superoxide anion production.</text>
</comment>
<proteinExistence type="inferred from homology"/>
<feature type="transmembrane region" description="Helical" evidence="21">
    <location>
        <begin position="283"/>
        <end position="302"/>
    </location>
</feature>
<comment type="subcellular location">
    <subcellularLocation>
        <location evidence="2">Cell membrane</location>
        <topology evidence="2">Multi-pass membrane protein</topology>
    </subcellularLocation>
    <subcellularLocation>
        <location evidence="1">Cytoplasmic vesicle</location>
    </subcellularLocation>
</comment>
<evidence type="ECO:0000256" key="7">
    <source>
        <dbReference type="ARBA" id="ARBA00022641"/>
    </source>
</evidence>
<feature type="domain" description="G-protein coupled receptors family 1 profile" evidence="22">
    <location>
        <begin position="50"/>
        <end position="299"/>
    </location>
</feature>
<evidence type="ECO:0000256" key="3">
    <source>
        <dbReference type="ARBA" id="ARBA00016344"/>
    </source>
</evidence>
<dbReference type="GeneTree" id="ENSGT01140000282544"/>
<evidence type="ECO:0000256" key="10">
    <source>
        <dbReference type="ARBA" id="ARBA00023040"/>
    </source>
</evidence>
<keyword evidence="13 19" id="KW-0675">Receptor</keyword>
<dbReference type="FunFam" id="1.20.1070.10:FF:000034">
    <property type="entry name" value="G-protein coupled receptor 1"/>
    <property type="match status" value="1"/>
</dbReference>
<dbReference type="InterPro" id="IPR002234">
    <property type="entry name" value="Anphylx_rcpt_C3a/C5a1-2"/>
</dbReference>
<evidence type="ECO:0000256" key="20">
    <source>
        <dbReference type="SAM" id="MobiDB-lite"/>
    </source>
</evidence>
<dbReference type="Ensembl" id="ENSACAT00000004070.3">
    <property type="protein sequence ID" value="ENSACAP00000003978.3"/>
    <property type="gene ID" value="ENSACAG00000004107.3"/>
</dbReference>
<comment type="similarity">
    <text evidence="16">Belongs to the chemokine-like receptor (CMKLR) family.</text>
</comment>
<dbReference type="PRINTS" id="PR01104">
    <property type="entry name" value="ANPHYLATOXNR"/>
</dbReference>
<reference evidence="23" key="2">
    <citation type="submission" date="2025-08" db="UniProtKB">
        <authorList>
            <consortium name="Ensembl"/>
        </authorList>
    </citation>
    <scope>IDENTIFICATION</scope>
</reference>
<dbReference type="KEGG" id="acs:100562629"/>
<dbReference type="GeneID" id="100562629"/>
<feature type="transmembrane region" description="Helical" evidence="21">
    <location>
        <begin position="206"/>
        <end position="228"/>
    </location>
</feature>
<keyword evidence="7" id="KW-0765">Sulfation</keyword>
<keyword evidence="24" id="KW-1185">Reference proteome</keyword>
<evidence type="ECO:0000259" key="22">
    <source>
        <dbReference type="PROSITE" id="PS50262"/>
    </source>
</evidence>
<evidence type="ECO:0000313" key="24">
    <source>
        <dbReference type="Proteomes" id="UP000001646"/>
    </source>
</evidence>
<keyword evidence="8 19" id="KW-0812">Transmembrane</keyword>
<keyword evidence="4" id="KW-1003">Cell membrane</keyword>
<evidence type="ECO:0000256" key="14">
    <source>
        <dbReference type="ARBA" id="ARBA00023224"/>
    </source>
</evidence>
<protein>
    <recommendedName>
        <fullName evidence="3">C5a anaphylatoxin chemotactic receptor 1</fullName>
    </recommendedName>
    <alternativeName>
        <fullName evidence="17">C5a anaphylatoxin chemotactic receptor</fullName>
    </alternativeName>
</protein>
<dbReference type="SUPFAM" id="SSF81321">
    <property type="entry name" value="Family A G protein-coupled receptor-like"/>
    <property type="match status" value="1"/>
</dbReference>
<evidence type="ECO:0000256" key="9">
    <source>
        <dbReference type="ARBA" id="ARBA00022989"/>
    </source>
</evidence>
<dbReference type="STRING" id="28377.ENSACAP00000003978"/>
<dbReference type="Gene3D" id="1.20.1070.10">
    <property type="entry name" value="Rhodopsin 7-helix transmembrane proteins"/>
    <property type="match status" value="1"/>
</dbReference>
<name>H9G8H5_ANOCA</name>
<keyword evidence="6" id="KW-0597">Phosphoprotein</keyword>
<dbReference type="eggNOG" id="ENOG502R35Z">
    <property type="taxonomic scope" value="Eukaryota"/>
</dbReference>
<keyword evidence="10 19" id="KW-0297">G-protein coupled receptor</keyword>
<dbReference type="GO" id="GO:0002430">
    <property type="term" value="P:complement receptor mediated signaling pathway"/>
    <property type="evidence" value="ECO:0000318"/>
    <property type="project" value="GO_Central"/>
</dbReference>
<feature type="transmembrane region" description="Helical" evidence="21">
    <location>
        <begin position="108"/>
        <end position="127"/>
    </location>
</feature>
<evidence type="ECO:0000256" key="11">
    <source>
        <dbReference type="ARBA" id="ARBA00023136"/>
    </source>
</evidence>
<dbReference type="Proteomes" id="UP000001646">
    <property type="component" value="Unplaced"/>
</dbReference>